<accession>A0A0D2UMS3</accession>
<dbReference type="GO" id="GO:0004497">
    <property type="term" value="F:monooxygenase activity"/>
    <property type="evidence" value="ECO:0007669"/>
    <property type="project" value="InterPro"/>
</dbReference>
<name>A0A0D2UMS3_GOSRA</name>
<dbReference type="AlphaFoldDB" id="A0A0D2UMS3"/>
<comment type="cofactor">
    <cofactor evidence="1 8">
        <name>heme</name>
        <dbReference type="ChEBI" id="CHEBI:30413"/>
    </cofactor>
</comment>
<dbReference type="OMA" id="VPHIATN"/>
<dbReference type="STRING" id="29730.A0A0D2UMS3"/>
<evidence type="ECO:0000256" key="6">
    <source>
        <dbReference type="ARBA" id="ARBA00041546"/>
    </source>
</evidence>
<dbReference type="CDD" id="cd11082">
    <property type="entry name" value="CYP61_CYP710"/>
    <property type="match status" value="1"/>
</dbReference>
<dbReference type="Gene3D" id="1.10.630.10">
    <property type="entry name" value="Cytochrome P450"/>
    <property type="match status" value="1"/>
</dbReference>
<dbReference type="PANTHER" id="PTHR24286">
    <property type="entry name" value="CYTOCHROME P450 26"/>
    <property type="match status" value="1"/>
</dbReference>
<keyword evidence="9" id="KW-1133">Transmembrane helix</keyword>
<evidence type="ECO:0000313" key="10">
    <source>
        <dbReference type="EMBL" id="KJB57265.1"/>
    </source>
</evidence>
<feature type="binding site" description="axial binding residue" evidence="8">
    <location>
        <position position="403"/>
    </location>
    <ligand>
        <name>heme</name>
        <dbReference type="ChEBI" id="CHEBI:30413"/>
    </ligand>
    <ligandPart>
        <name>Fe</name>
        <dbReference type="ChEBI" id="CHEBI:18248"/>
    </ligandPart>
</feature>
<comment type="catalytic activity">
    <reaction evidence="7">
        <text>5-dehydroepisterol + NADPH + O2 + H(+) = ergosta-5,7,22,24(28)-tetraen-3beta-ol + NADP(+) + 2 H2O</text>
        <dbReference type="Rhea" id="RHEA:33467"/>
        <dbReference type="ChEBI" id="CHEBI:15377"/>
        <dbReference type="ChEBI" id="CHEBI:15378"/>
        <dbReference type="ChEBI" id="CHEBI:15379"/>
        <dbReference type="ChEBI" id="CHEBI:18249"/>
        <dbReference type="ChEBI" id="CHEBI:52972"/>
        <dbReference type="ChEBI" id="CHEBI:57783"/>
        <dbReference type="ChEBI" id="CHEBI:58349"/>
        <dbReference type="EC" id="1.14.19.41"/>
    </reaction>
</comment>
<dbReference type="GO" id="GO:0020037">
    <property type="term" value="F:heme binding"/>
    <property type="evidence" value="ECO:0007669"/>
    <property type="project" value="InterPro"/>
</dbReference>
<dbReference type="InterPro" id="IPR036396">
    <property type="entry name" value="Cyt_P450_sf"/>
</dbReference>
<evidence type="ECO:0000256" key="3">
    <source>
        <dbReference type="ARBA" id="ARBA00022723"/>
    </source>
</evidence>
<dbReference type="GO" id="GO:0005506">
    <property type="term" value="F:iron ion binding"/>
    <property type="evidence" value="ECO:0007669"/>
    <property type="project" value="InterPro"/>
</dbReference>
<evidence type="ECO:0000256" key="8">
    <source>
        <dbReference type="PIRSR" id="PIRSR602401-1"/>
    </source>
</evidence>
<comment type="similarity">
    <text evidence="2">Belongs to the cytochrome P450 family.</text>
</comment>
<evidence type="ECO:0000256" key="9">
    <source>
        <dbReference type="SAM" id="Phobius"/>
    </source>
</evidence>
<dbReference type="Gramene" id="KJB57265">
    <property type="protein sequence ID" value="KJB57265"/>
    <property type="gene ID" value="B456_009G155600"/>
</dbReference>
<proteinExistence type="inferred from homology"/>
<evidence type="ECO:0000256" key="4">
    <source>
        <dbReference type="ARBA" id="ARBA00023002"/>
    </source>
</evidence>
<dbReference type="EMBL" id="CM001748">
    <property type="protein sequence ID" value="KJB57265.1"/>
    <property type="molecule type" value="Genomic_DNA"/>
</dbReference>
<keyword evidence="9" id="KW-0472">Membrane</keyword>
<feature type="transmembrane region" description="Helical" evidence="9">
    <location>
        <begin position="6"/>
        <end position="25"/>
    </location>
</feature>
<gene>
    <name evidence="10" type="ORF">B456_009G155600</name>
</gene>
<keyword evidence="4" id="KW-0560">Oxidoreductase</keyword>
<keyword evidence="3 8" id="KW-0479">Metal-binding</keyword>
<evidence type="ECO:0000256" key="7">
    <source>
        <dbReference type="ARBA" id="ARBA00047463"/>
    </source>
</evidence>
<dbReference type="InterPro" id="IPR001128">
    <property type="entry name" value="Cyt_P450"/>
</dbReference>
<reference evidence="10 11" key="1">
    <citation type="journal article" date="2012" name="Nature">
        <title>Repeated polyploidization of Gossypium genomes and the evolution of spinnable cotton fibres.</title>
        <authorList>
            <person name="Paterson A.H."/>
            <person name="Wendel J.F."/>
            <person name="Gundlach H."/>
            <person name="Guo H."/>
            <person name="Jenkins J."/>
            <person name="Jin D."/>
            <person name="Llewellyn D."/>
            <person name="Showmaker K.C."/>
            <person name="Shu S."/>
            <person name="Udall J."/>
            <person name="Yoo M.J."/>
            <person name="Byers R."/>
            <person name="Chen W."/>
            <person name="Doron-Faigenboim A."/>
            <person name="Duke M.V."/>
            <person name="Gong L."/>
            <person name="Grimwood J."/>
            <person name="Grover C."/>
            <person name="Grupp K."/>
            <person name="Hu G."/>
            <person name="Lee T.H."/>
            <person name="Li J."/>
            <person name="Lin L."/>
            <person name="Liu T."/>
            <person name="Marler B.S."/>
            <person name="Page J.T."/>
            <person name="Roberts A.W."/>
            <person name="Romanel E."/>
            <person name="Sanders W.S."/>
            <person name="Szadkowski E."/>
            <person name="Tan X."/>
            <person name="Tang H."/>
            <person name="Xu C."/>
            <person name="Wang J."/>
            <person name="Wang Z."/>
            <person name="Zhang D."/>
            <person name="Zhang L."/>
            <person name="Ashrafi H."/>
            <person name="Bedon F."/>
            <person name="Bowers J.E."/>
            <person name="Brubaker C.L."/>
            <person name="Chee P.W."/>
            <person name="Das S."/>
            <person name="Gingle A.R."/>
            <person name="Haigler C.H."/>
            <person name="Harker D."/>
            <person name="Hoffmann L.V."/>
            <person name="Hovav R."/>
            <person name="Jones D.C."/>
            <person name="Lemke C."/>
            <person name="Mansoor S."/>
            <person name="ur Rahman M."/>
            <person name="Rainville L.N."/>
            <person name="Rambani A."/>
            <person name="Reddy U.K."/>
            <person name="Rong J.K."/>
            <person name="Saranga Y."/>
            <person name="Scheffler B.E."/>
            <person name="Scheffler J.A."/>
            <person name="Stelly D.M."/>
            <person name="Triplett B.A."/>
            <person name="Van Deynze A."/>
            <person name="Vaslin M.F."/>
            <person name="Waghmare V.N."/>
            <person name="Walford S.A."/>
            <person name="Wright R.J."/>
            <person name="Zaki E.A."/>
            <person name="Zhang T."/>
            <person name="Dennis E.S."/>
            <person name="Mayer K.F."/>
            <person name="Peterson D.G."/>
            <person name="Rokhsar D.S."/>
            <person name="Wang X."/>
            <person name="Schmutz J."/>
        </authorList>
    </citation>
    <scope>NUCLEOTIDE SEQUENCE [LARGE SCALE GENOMIC DNA]</scope>
</reference>
<dbReference type="PRINTS" id="PR00463">
    <property type="entry name" value="EP450I"/>
</dbReference>
<dbReference type="Proteomes" id="UP000032304">
    <property type="component" value="Chromosome 9"/>
</dbReference>
<protein>
    <recommendedName>
        <fullName evidence="6">C-22 sterol desaturase</fullName>
    </recommendedName>
</protein>
<keyword evidence="8" id="KW-0349">Heme</keyword>
<keyword evidence="9" id="KW-0812">Transmembrane</keyword>
<dbReference type="eggNOG" id="KOG0157">
    <property type="taxonomic scope" value="Eukaryota"/>
</dbReference>
<dbReference type="PANTHER" id="PTHR24286:SF228">
    <property type="entry name" value="C-22 STEROL DESATURASE ERG5"/>
    <property type="match status" value="1"/>
</dbReference>
<evidence type="ECO:0000256" key="1">
    <source>
        <dbReference type="ARBA" id="ARBA00001971"/>
    </source>
</evidence>
<evidence type="ECO:0000313" key="11">
    <source>
        <dbReference type="Proteomes" id="UP000032304"/>
    </source>
</evidence>
<dbReference type="InterPro" id="IPR002401">
    <property type="entry name" value="Cyt_P450_E_grp-I"/>
</dbReference>
<dbReference type="GO" id="GO:0016125">
    <property type="term" value="P:sterol metabolic process"/>
    <property type="evidence" value="ECO:0007669"/>
    <property type="project" value="TreeGrafter"/>
</dbReference>
<dbReference type="Pfam" id="PF00067">
    <property type="entry name" value="p450"/>
    <property type="match status" value="1"/>
</dbReference>
<evidence type="ECO:0000256" key="5">
    <source>
        <dbReference type="ARBA" id="ARBA00023004"/>
    </source>
</evidence>
<sequence>MLSNLSFLSPFAPFFVTFLLLFLFVEQISYLRKKRNVPGPNIILPFLGNAISLITKPTSFWEVQADLAASLGFCINYIIGRFIVFIRNTELSHLIFANRRPDAFLLDHKDLRRQIAPNFTHRALSTYPALQQIIILQHLRSWERLSSESPGNPIYFRLLARDMNLETSQIVFVGRYLSHEAREKFRDDYNLFNTGLMKLPFDLPGFAFRNARLAVERLVETLSDCATQSKKRMSEGDEPSCLINFWMQETVREIAESKTAPPRSSDVEIGSYLFDFLFAAQDASTSSLLWVVTLLDSHPDVLQRVREKVSRIWSPESDTLISAEQLREMKYTQAVARKVIRYQPPAALVPHIAMKDFPLTEPYTIPNGTIADRFEPERFSEDRQEEVIFKRNYLALGAGPHQCVGQRYALNHLVLFIAMFITGCDEIMYCPTICPKDGCRISLYQRCPRYPNLTLN</sequence>
<dbReference type="GO" id="GO:0000249">
    <property type="term" value="F:C-22 sterol desaturase (NADPH) activity"/>
    <property type="evidence" value="ECO:0007669"/>
    <property type="project" value="UniProtKB-EC"/>
</dbReference>
<keyword evidence="5 8" id="KW-0408">Iron</keyword>
<organism evidence="10 11">
    <name type="scientific">Gossypium raimondii</name>
    <name type="common">Peruvian cotton</name>
    <name type="synonym">Gossypium klotzschianum subsp. raimondii</name>
    <dbReference type="NCBI Taxonomy" id="29730"/>
    <lineage>
        <taxon>Eukaryota</taxon>
        <taxon>Viridiplantae</taxon>
        <taxon>Streptophyta</taxon>
        <taxon>Embryophyta</taxon>
        <taxon>Tracheophyta</taxon>
        <taxon>Spermatophyta</taxon>
        <taxon>Magnoliopsida</taxon>
        <taxon>eudicotyledons</taxon>
        <taxon>Gunneridae</taxon>
        <taxon>Pentapetalae</taxon>
        <taxon>rosids</taxon>
        <taxon>malvids</taxon>
        <taxon>Malvales</taxon>
        <taxon>Malvaceae</taxon>
        <taxon>Malvoideae</taxon>
        <taxon>Gossypium</taxon>
    </lineage>
</organism>
<dbReference type="SUPFAM" id="SSF48264">
    <property type="entry name" value="Cytochrome P450"/>
    <property type="match status" value="1"/>
</dbReference>
<evidence type="ECO:0000256" key="2">
    <source>
        <dbReference type="ARBA" id="ARBA00010617"/>
    </source>
</evidence>
<keyword evidence="11" id="KW-1185">Reference proteome</keyword>